<keyword evidence="5" id="KW-0547">Nucleotide-binding</keyword>
<dbReference type="SUPFAM" id="SSF53223">
    <property type="entry name" value="Aminoacid dehydrogenase-like, N-terminal domain"/>
    <property type="match status" value="1"/>
</dbReference>
<dbReference type="InterPro" id="IPR014362">
    <property type="entry name" value="Glu_DH"/>
</dbReference>
<dbReference type="EMBL" id="MHCV01000039">
    <property type="protein sequence ID" value="OGY27146.1"/>
    <property type="molecule type" value="Genomic_DNA"/>
</dbReference>
<dbReference type="Pfam" id="PF02812">
    <property type="entry name" value="ELFV_dehydrog_N"/>
    <property type="match status" value="1"/>
</dbReference>
<evidence type="ECO:0000256" key="3">
    <source>
        <dbReference type="PIRNR" id="PIRNR000185"/>
    </source>
</evidence>
<feature type="binding site" evidence="5">
    <location>
        <position position="316"/>
    </location>
    <ligand>
        <name>substrate</name>
    </ligand>
</feature>
<keyword evidence="2 3" id="KW-0560">Oxidoreductase</keyword>
<dbReference type="Gene3D" id="3.40.50.10860">
    <property type="entry name" value="Leucine Dehydrogenase, chain A, domain 1"/>
    <property type="match status" value="1"/>
</dbReference>
<evidence type="ECO:0000256" key="2">
    <source>
        <dbReference type="ARBA" id="ARBA00023002"/>
    </source>
</evidence>
<feature type="binding site" evidence="5">
    <location>
        <position position="157"/>
    </location>
    <ligand>
        <name>NAD(+)</name>
        <dbReference type="ChEBI" id="CHEBI:57540"/>
    </ligand>
</feature>
<reference evidence="9 10" key="1">
    <citation type="journal article" date="2016" name="Nat. Commun.">
        <title>Thousands of microbial genomes shed light on interconnected biogeochemical processes in an aquifer system.</title>
        <authorList>
            <person name="Anantharaman K."/>
            <person name="Brown C.T."/>
            <person name="Hug L.A."/>
            <person name="Sharon I."/>
            <person name="Castelle C.J."/>
            <person name="Probst A.J."/>
            <person name="Thomas B.C."/>
            <person name="Singh A."/>
            <person name="Wilkins M.J."/>
            <person name="Karaoz U."/>
            <person name="Brodie E.L."/>
            <person name="Williams K.H."/>
            <person name="Hubbard S.S."/>
            <person name="Banfield J.F."/>
        </authorList>
    </citation>
    <scope>NUCLEOTIDE SEQUENCE [LARGE SCALE GENOMIC DNA]</scope>
</reference>
<dbReference type="SUPFAM" id="SSF51735">
    <property type="entry name" value="NAD(P)-binding Rossmann-fold domains"/>
    <property type="match status" value="1"/>
</dbReference>
<comment type="caution">
    <text evidence="9">The sequence shown here is derived from an EMBL/GenBank/DDBJ whole genome shotgun (WGS) entry which is preliminary data.</text>
</comment>
<dbReference type="PRINTS" id="PR00082">
    <property type="entry name" value="GLFDHDRGNASE"/>
</dbReference>
<evidence type="ECO:0000313" key="9">
    <source>
        <dbReference type="EMBL" id="OGY27146.1"/>
    </source>
</evidence>
<comment type="similarity">
    <text evidence="1 3 7">Belongs to the Glu/Leu/Phe/Val dehydrogenases family.</text>
</comment>
<dbReference type="PIRSF" id="PIRSF000185">
    <property type="entry name" value="Glu_DH"/>
    <property type="match status" value="1"/>
</dbReference>
<dbReference type="PANTHER" id="PTHR11606">
    <property type="entry name" value="GLUTAMATE DEHYDROGENASE"/>
    <property type="match status" value="1"/>
</dbReference>
<dbReference type="Pfam" id="PF00208">
    <property type="entry name" value="ELFV_dehydrog"/>
    <property type="match status" value="1"/>
</dbReference>
<keyword evidence="5" id="KW-0520">NAD</keyword>
<dbReference type="SMART" id="SM00839">
    <property type="entry name" value="ELFV_dehydrog"/>
    <property type="match status" value="1"/>
</dbReference>
<feature type="binding site" evidence="5">
    <location>
        <position position="61"/>
    </location>
    <ligand>
        <name>substrate</name>
    </ligand>
</feature>
<evidence type="ECO:0000313" key="10">
    <source>
        <dbReference type="Proteomes" id="UP000177900"/>
    </source>
</evidence>
<dbReference type="InterPro" id="IPR006097">
    <property type="entry name" value="Glu/Leu/Phe/Val/Trp_DH_dimer"/>
</dbReference>
<dbReference type="GO" id="GO:0000166">
    <property type="term" value="F:nucleotide binding"/>
    <property type="evidence" value="ECO:0007669"/>
    <property type="project" value="UniProtKB-KW"/>
</dbReference>
<gene>
    <name evidence="9" type="ORF">A2864_00415</name>
</gene>
<dbReference type="InterPro" id="IPR036291">
    <property type="entry name" value="NAD(P)-bd_dom_sf"/>
</dbReference>
<feature type="domain" description="Glutamate/phenylalanine/leucine/valine/L-tryptophan dehydrogenase C-terminal" evidence="8">
    <location>
        <begin position="149"/>
        <end position="374"/>
    </location>
</feature>
<feature type="binding site" evidence="5">
    <location>
        <position position="37"/>
    </location>
    <ligand>
        <name>substrate</name>
    </ligand>
</feature>
<organism evidence="9 10">
    <name type="scientific">Candidatus Woykebacteria bacterium RIFCSPHIGHO2_01_FULL_39_12</name>
    <dbReference type="NCBI Taxonomy" id="1802599"/>
    <lineage>
        <taxon>Bacteria</taxon>
        <taxon>Candidatus Woykeibacteriota</taxon>
    </lineage>
</organism>
<accession>A0A1G1WHG5</accession>
<dbReference type="InterPro" id="IPR006095">
    <property type="entry name" value="Glu/Leu/Phe/Val/Trp_DH"/>
</dbReference>
<feature type="active site" description="Proton donor" evidence="4">
    <location>
        <position position="73"/>
    </location>
</feature>
<dbReference type="PANTHER" id="PTHR11606:SF13">
    <property type="entry name" value="GLUTAMATE DEHYDROGENASE 1, MITOCHONDRIAL"/>
    <property type="match status" value="1"/>
</dbReference>
<dbReference type="GO" id="GO:0004352">
    <property type="term" value="F:glutamate dehydrogenase (NAD+) activity"/>
    <property type="evidence" value="ECO:0007669"/>
    <property type="project" value="TreeGrafter"/>
</dbReference>
<evidence type="ECO:0000256" key="7">
    <source>
        <dbReference type="RuleBase" id="RU004417"/>
    </source>
</evidence>
<proteinExistence type="inferred from homology"/>
<dbReference type="InterPro" id="IPR046346">
    <property type="entry name" value="Aminoacid_DH-like_N_sf"/>
</dbReference>
<evidence type="ECO:0000259" key="8">
    <source>
        <dbReference type="SMART" id="SM00839"/>
    </source>
</evidence>
<dbReference type="InterPro" id="IPR006096">
    <property type="entry name" value="Glu/Leu/Phe/Val/Trp_DH_C"/>
</dbReference>
<dbReference type="Gene3D" id="3.40.50.720">
    <property type="entry name" value="NAD(P)-binding Rossmann-like Domain"/>
    <property type="match status" value="1"/>
</dbReference>
<feature type="site" description="Important for catalysis" evidence="6">
    <location>
        <position position="112"/>
    </location>
</feature>
<dbReference type="GO" id="GO:0006538">
    <property type="term" value="P:L-glutamate catabolic process"/>
    <property type="evidence" value="ECO:0007669"/>
    <property type="project" value="TreeGrafter"/>
</dbReference>
<evidence type="ECO:0000256" key="1">
    <source>
        <dbReference type="ARBA" id="ARBA00006382"/>
    </source>
</evidence>
<evidence type="ECO:0000256" key="4">
    <source>
        <dbReference type="PIRSR" id="PIRSR000185-1"/>
    </source>
</evidence>
<sequence length="378" mass="40804">MVKHDHLGPEKLIEVYDSNTGMRGFLVIDNTWLGLAKGGLRITPTVSLEETFRLARTMTYKNALAELPFGGGKSGIVANGKKIDTDEKLKLVRAFSESIKELCPKLYISGPDVNTGEKEMAEFVKANGALKSATGKPASMCVKPGVECGIPHEFGSTGFGVVQATLVTLGFLGKNIKGMKVAVAGFGNVGRFVVSFLNKEGAQLVAISDSSGTTYNPKGLDIRRVFEVKKKKGSVVADSGREKISSEDIATLDVDILIPAAFHEVITDENMSKVKATLIIEAANLAVRPDVEIALFKKGILVVPDIVANAGGVISSYAEYRGYNPKQMFKLIERKIKRNVGIVLGKSKAEKITPREAALEIALERLHEARTSQAKELR</sequence>
<feature type="binding site" evidence="5">
    <location>
        <position position="188"/>
    </location>
    <ligand>
        <name>NAD(+)</name>
        <dbReference type="ChEBI" id="CHEBI:57540"/>
    </ligand>
</feature>
<evidence type="ECO:0000256" key="6">
    <source>
        <dbReference type="PIRSR" id="PIRSR000185-3"/>
    </source>
</evidence>
<protein>
    <recommendedName>
        <fullName evidence="3">Glutamate dehydrogenase</fullName>
    </recommendedName>
</protein>
<dbReference type="Proteomes" id="UP000177900">
    <property type="component" value="Unassembled WGS sequence"/>
</dbReference>
<evidence type="ECO:0000256" key="5">
    <source>
        <dbReference type="PIRSR" id="PIRSR000185-2"/>
    </source>
</evidence>
<dbReference type="AlphaFoldDB" id="A0A1G1WHG5"/>
<name>A0A1G1WHG5_9BACT</name>